<feature type="domain" description="Type VII secretion system protein EssD-like" evidence="2">
    <location>
        <begin position="169"/>
        <end position="263"/>
    </location>
</feature>
<reference evidence="3" key="1">
    <citation type="submission" date="2022-05" db="EMBL/GenBank/DDBJ databases">
        <title>Comparative genomics of Staphylococcus equorum isolates.</title>
        <authorList>
            <person name="Luelf R.H."/>
        </authorList>
    </citation>
    <scope>NUCLEOTIDE SEQUENCE</scope>
    <source>
        <strain evidence="3">TMW 2.2497</strain>
    </source>
</reference>
<dbReference type="InterPro" id="IPR044927">
    <property type="entry name" value="Endonuclea_NS_2"/>
</dbReference>
<dbReference type="Pfam" id="PF13930">
    <property type="entry name" value="Endonuclea_NS_2"/>
    <property type="match status" value="1"/>
</dbReference>
<evidence type="ECO:0000313" key="3">
    <source>
        <dbReference type="EMBL" id="MDG0847016.1"/>
    </source>
</evidence>
<evidence type="ECO:0000313" key="4">
    <source>
        <dbReference type="Proteomes" id="UP001152422"/>
    </source>
</evidence>
<dbReference type="Gene3D" id="3.40.570.10">
    <property type="entry name" value="Extracellular Endonuclease, subunit A"/>
    <property type="match status" value="1"/>
</dbReference>
<keyword evidence="1" id="KW-0472">Membrane</keyword>
<proteinExistence type="predicted"/>
<dbReference type="Proteomes" id="UP001152422">
    <property type="component" value="Unassembled WGS sequence"/>
</dbReference>
<dbReference type="InterPro" id="IPR044929">
    <property type="entry name" value="DNA/RNA_non-sp_Endonuclease_sf"/>
</dbReference>
<dbReference type="AlphaFoldDB" id="A0A9X4QZ03"/>
<keyword evidence="3" id="KW-0540">Nuclease</keyword>
<keyword evidence="4" id="KW-1185">Reference proteome</keyword>
<feature type="transmembrane region" description="Helical" evidence="1">
    <location>
        <begin position="5"/>
        <end position="22"/>
    </location>
</feature>
<protein>
    <submittedName>
        <fullName evidence="3">DNA/RNA non-specific endonuclease</fullName>
    </submittedName>
</protein>
<dbReference type="EMBL" id="JAMBQA010000008">
    <property type="protein sequence ID" value="MDG0847016.1"/>
    <property type="molecule type" value="Genomic_DNA"/>
</dbReference>
<dbReference type="GO" id="GO:0004519">
    <property type="term" value="F:endonuclease activity"/>
    <property type="evidence" value="ECO:0007669"/>
    <property type="project" value="UniProtKB-KW"/>
</dbReference>
<organism evidence="3 4">
    <name type="scientific">Staphylococcus equorum</name>
    <dbReference type="NCBI Taxonomy" id="246432"/>
    <lineage>
        <taxon>Bacteria</taxon>
        <taxon>Bacillati</taxon>
        <taxon>Bacillota</taxon>
        <taxon>Bacilli</taxon>
        <taxon>Bacillales</taxon>
        <taxon>Staphylococcaceae</taxon>
        <taxon>Staphylococcus</taxon>
    </lineage>
</organism>
<keyword evidence="3" id="KW-0255">Endonuclease</keyword>
<evidence type="ECO:0000259" key="2">
    <source>
        <dbReference type="Pfam" id="PF13930"/>
    </source>
</evidence>
<name>A0A9X4QZ03_9STAP</name>
<gene>
    <name evidence="3" type="ORF">M4L89_12335</name>
</gene>
<sequence>MKKILSNIATVVVLFIAGIFYIQDETDYDIEGMINKVTTGSIENTKEDKELIGEETNSENYKFINDNTTSLSSDDKTLLDKKGDDKFWANYSSLDKYGRGGKVEALVTHKSVSDNATKNKKRPSFASNLHIAGEYKDGYYDATNQTWKSEELENAKQEHREPIESKYKNNKILQLDGYRGYVYNKSHSLAWSLGGDMEAHNLTLGTRSQNVGSNSASDGGGMGYPETQIRNAIYDNQDAKVYYQVVPVYKDKELLPRGSHVRAYSVNDNGKTVNLNVWISNTQKGLNINYQDGTYTQLN</sequence>
<dbReference type="RefSeq" id="WP_277583538.1">
    <property type="nucleotide sequence ID" value="NZ_JAMBPY010000008.1"/>
</dbReference>
<evidence type="ECO:0000256" key="1">
    <source>
        <dbReference type="SAM" id="Phobius"/>
    </source>
</evidence>
<keyword evidence="1" id="KW-1133">Transmembrane helix</keyword>
<comment type="caution">
    <text evidence="3">The sequence shown here is derived from an EMBL/GenBank/DDBJ whole genome shotgun (WGS) entry which is preliminary data.</text>
</comment>
<keyword evidence="1" id="KW-0812">Transmembrane</keyword>
<accession>A0A9X4QZ03</accession>
<keyword evidence="3" id="KW-0378">Hydrolase</keyword>